<dbReference type="PANTHER" id="PTHR18867:SF12">
    <property type="entry name" value="DNA REPAIR PROTEIN RAD50"/>
    <property type="match status" value="1"/>
</dbReference>
<dbReference type="GO" id="GO:0043047">
    <property type="term" value="F:single-stranded telomeric DNA binding"/>
    <property type="evidence" value="ECO:0007669"/>
    <property type="project" value="TreeGrafter"/>
</dbReference>
<feature type="coiled-coil region" evidence="1">
    <location>
        <begin position="17"/>
        <end position="139"/>
    </location>
</feature>
<feature type="compositionally biased region" description="Basic and acidic residues" evidence="2">
    <location>
        <begin position="334"/>
        <end position="344"/>
    </location>
</feature>
<dbReference type="PANTHER" id="PTHR18867">
    <property type="entry name" value="RAD50"/>
    <property type="match status" value="1"/>
</dbReference>
<dbReference type="GO" id="GO:0070192">
    <property type="term" value="P:chromosome organization involved in meiotic cell cycle"/>
    <property type="evidence" value="ECO:0007669"/>
    <property type="project" value="TreeGrafter"/>
</dbReference>
<dbReference type="GO" id="GO:0003691">
    <property type="term" value="F:double-stranded telomeric DNA binding"/>
    <property type="evidence" value="ECO:0007669"/>
    <property type="project" value="TreeGrafter"/>
</dbReference>
<feature type="region of interest" description="Disordered" evidence="2">
    <location>
        <begin position="330"/>
        <end position="355"/>
    </location>
</feature>
<keyword evidence="4" id="KW-1185">Reference proteome</keyword>
<protein>
    <submittedName>
        <fullName evidence="3">Uncharacterized protein</fullName>
    </submittedName>
</protein>
<dbReference type="GO" id="GO:0000722">
    <property type="term" value="P:telomere maintenance via recombination"/>
    <property type="evidence" value="ECO:0007669"/>
    <property type="project" value="TreeGrafter"/>
</dbReference>
<dbReference type="GO" id="GO:0007004">
    <property type="term" value="P:telomere maintenance via telomerase"/>
    <property type="evidence" value="ECO:0007669"/>
    <property type="project" value="TreeGrafter"/>
</dbReference>
<keyword evidence="1" id="KW-0175">Coiled coil</keyword>
<organism evidence="3 4">
    <name type="scientific">Populus alba x Populus x berolinensis</name>
    <dbReference type="NCBI Taxonomy" id="444605"/>
    <lineage>
        <taxon>Eukaryota</taxon>
        <taxon>Viridiplantae</taxon>
        <taxon>Streptophyta</taxon>
        <taxon>Embryophyta</taxon>
        <taxon>Tracheophyta</taxon>
        <taxon>Spermatophyta</taxon>
        <taxon>Magnoliopsida</taxon>
        <taxon>eudicotyledons</taxon>
        <taxon>Gunneridae</taxon>
        <taxon>Pentapetalae</taxon>
        <taxon>rosids</taxon>
        <taxon>fabids</taxon>
        <taxon>Malpighiales</taxon>
        <taxon>Salicaceae</taxon>
        <taxon>Saliceae</taxon>
        <taxon>Populus</taxon>
    </lineage>
</organism>
<dbReference type="GO" id="GO:0000794">
    <property type="term" value="C:condensed nuclear chromosome"/>
    <property type="evidence" value="ECO:0007669"/>
    <property type="project" value="TreeGrafter"/>
</dbReference>
<dbReference type="Proteomes" id="UP001164929">
    <property type="component" value="Chromosome 1"/>
</dbReference>
<dbReference type="GO" id="GO:0030870">
    <property type="term" value="C:Mre11 complex"/>
    <property type="evidence" value="ECO:0007669"/>
    <property type="project" value="TreeGrafter"/>
</dbReference>
<reference evidence="3 4" key="1">
    <citation type="journal article" date="2023" name="Mol. Ecol. Resour.">
        <title>Chromosome-level genome assembly of a triploid poplar Populus alba 'Berolinensis'.</title>
        <authorList>
            <person name="Chen S."/>
            <person name="Yu Y."/>
            <person name="Wang X."/>
            <person name="Wang S."/>
            <person name="Zhang T."/>
            <person name="Zhou Y."/>
            <person name="He R."/>
            <person name="Meng N."/>
            <person name="Wang Y."/>
            <person name="Liu W."/>
            <person name="Liu Z."/>
            <person name="Liu J."/>
            <person name="Guo Q."/>
            <person name="Huang H."/>
            <person name="Sederoff R.R."/>
            <person name="Wang G."/>
            <person name="Qu G."/>
            <person name="Chen S."/>
        </authorList>
    </citation>
    <scope>NUCLEOTIDE SEQUENCE [LARGE SCALE GENOMIC DNA]</scope>
    <source>
        <strain evidence="3">SC-2020</strain>
    </source>
</reference>
<accession>A0AAD6RYL2</accession>
<sequence length="355" mass="42149">MLHISFGKHWSRSRRKQKFLKVQSQELESNLQNLDAKIHHTEVTLKDLRKLQDHITIKTAERSTLFREQQWQYAALAEENEDTDEELQEWKTKFDEKIASLESNICKLEREMNDMETKGSFLKQNINEYIREISRLQTEAEVLFLMPHSVMMLLLNLTNRVKSRLVGLDKDLQDKKTSNDTEVKRAENCYWDANERWKNTEAQKQAKVEIKNSNLNRITEKEREHSSFEEQISHVNLSHIDEKEKNMRIEVERKTNQLAEREFESHIRQKQSELYVIEQQIMVLNREKDILAGDSEDRVKLSLKKVELENHKKKHRKIIDECKDKIRGVLKGRLPPDKDLKEGNYSDPKGSWDGV</sequence>
<dbReference type="AlphaFoldDB" id="A0AAD6RYL2"/>
<evidence type="ECO:0000313" key="3">
    <source>
        <dbReference type="EMBL" id="KAJ7015717.1"/>
    </source>
</evidence>
<dbReference type="EMBL" id="JAQIZT010000001">
    <property type="protein sequence ID" value="KAJ7015717.1"/>
    <property type="molecule type" value="Genomic_DNA"/>
</dbReference>
<proteinExistence type="predicted"/>
<evidence type="ECO:0000256" key="2">
    <source>
        <dbReference type="SAM" id="MobiDB-lite"/>
    </source>
</evidence>
<name>A0AAD6RYL2_9ROSI</name>
<dbReference type="GO" id="GO:0006302">
    <property type="term" value="P:double-strand break repair"/>
    <property type="evidence" value="ECO:0007669"/>
    <property type="project" value="TreeGrafter"/>
</dbReference>
<gene>
    <name evidence="3" type="ORF">NC653_004881</name>
</gene>
<dbReference type="GO" id="GO:0051880">
    <property type="term" value="F:G-quadruplex DNA binding"/>
    <property type="evidence" value="ECO:0007669"/>
    <property type="project" value="TreeGrafter"/>
</dbReference>
<evidence type="ECO:0000313" key="4">
    <source>
        <dbReference type="Proteomes" id="UP001164929"/>
    </source>
</evidence>
<evidence type="ECO:0000256" key="1">
    <source>
        <dbReference type="SAM" id="Coils"/>
    </source>
</evidence>
<comment type="caution">
    <text evidence="3">The sequence shown here is derived from an EMBL/GenBank/DDBJ whole genome shotgun (WGS) entry which is preliminary data.</text>
</comment>